<evidence type="ECO:0000313" key="2">
    <source>
        <dbReference type="Proteomes" id="UP000736787"/>
    </source>
</evidence>
<dbReference type="EMBL" id="RCMK01001044">
    <property type="protein sequence ID" value="KAG2903797.1"/>
    <property type="molecule type" value="Genomic_DNA"/>
</dbReference>
<dbReference type="AlphaFoldDB" id="A0A8T1BHD8"/>
<accession>A0A8T1BHD8</accession>
<sequence>MQINKTLISFRARSEVQRAPADTAPATSTGRGYVWIPYATLRPQTSALGFIHVLETWRRAAVYRLVTHETRWQTAVRLNQVTTRKRGQAAGRNGSPGTRLSCTERRAWRSLLAMTGIGGGDPCAGRIHSSGWCDRTGHVSLSDRTAACRASSYGAMRLGGGARSPSTATNRVGRPGCRAVQGSLAHRIKRSDRRGTPLTGNCKYIVATTVRERSDRIQLGFCMYRHCEVLHSSALQGKHDEHLAADICFCYQRGAI</sequence>
<evidence type="ECO:0000313" key="1">
    <source>
        <dbReference type="EMBL" id="KAG2903797.1"/>
    </source>
</evidence>
<gene>
    <name evidence="1" type="ORF">PC117_g21183</name>
</gene>
<organism evidence="1 2">
    <name type="scientific">Phytophthora cactorum</name>
    <dbReference type="NCBI Taxonomy" id="29920"/>
    <lineage>
        <taxon>Eukaryota</taxon>
        <taxon>Sar</taxon>
        <taxon>Stramenopiles</taxon>
        <taxon>Oomycota</taxon>
        <taxon>Peronosporomycetes</taxon>
        <taxon>Peronosporales</taxon>
        <taxon>Peronosporaceae</taxon>
        <taxon>Phytophthora</taxon>
    </lineage>
</organism>
<name>A0A8T1BHD8_9STRA</name>
<reference evidence="1" key="1">
    <citation type="submission" date="2018-10" db="EMBL/GenBank/DDBJ databases">
        <title>Effector identification in a new, highly contiguous assembly of the strawberry crown rot pathogen Phytophthora cactorum.</title>
        <authorList>
            <person name="Armitage A.D."/>
            <person name="Nellist C.F."/>
            <person name="Bates H."/>
            <person name="Vickerstaff R.J."/>
            <person name="Harrison R.J."/>
        </authorList>
    </citation>
    <scope>NUCLEOTIDE SEQUENCE</scope>
    <source>
        <strain evidence="1">4040</strain>
    </source>
</reference>
<protein>
    <submittedName>
        <fullName evidence="1">Uncharacterized protein</fullName>
    </submittedName>
</protein>
<dbReference type="Proteomes" id="UP000736787">
    <property type="component" value="Unassembled WGS sequence"/>
</dbReference>
<comment type="caution">
    <text evidence="1">The sequence shown here is derived from an EMBL/GenBank/DDBJ whole genome shotgun (WGS) entry which is preliminary data.</text>
</comment>
<proteinExistence type="predicted"/>